<organism evidence="2 3">
    <name type="scientific">Toxocara canis</name>
    <name type="common">Canine roundworm</name>
    <dbReference type="NCBI Taxonomy" id="6265"/>
    <lineage>
        <taxon>Eukaryota</taxon>
        <taxon>Metazoa</taxon>
        <taxon>Ecdysozoa</taxon>
        <taxon>Nematoda</taxon>
        <taxon>Chromadorea</taxon>
        <taxon>Rhabditida</taxon>
        <taxon>Spirurina</taxon>
        <taxon>Ascaridomorpha</taxon>
        <taxon>Ascaridoidea</taxon>
        <taxon>Toxocaridae</taxon>
        <taxon>Toxocara</taxon>
    </lineage>
</organism>
<gene>
    <name evidence="1" type="ORF">TCNE_LOCUS3452</name>
</gene>
<dbReference type="WBParaSite" id="TCNE_0000345201-mRNA-1">
    <property type="protein sequence ID" value="TCNE_0000345201-mRNA-1"/>
    <property type="gene ID" value="TCNE_0000345201"/>
</dbReference>
<dbReference type="InterPro" id="IPR043502">
    <property type="entry name" value="DNA/RNA_pol_sf"/>
</dbReference>
<sequence>MWRSRVQQLLRHRCNKQERTCPFYCSLQHVFNPLSSLTNSKAKLFLDQGSQCSFITKKFADRLDSNIVVKGVGEGYGNRYTSYRYTIGITFLTAPNTQKELPLPLYTDEPDILLGSNFVSKINPRVLKHLPSGFALYESELRPMIGGSGSVPSQYLAPLNVQVLTVLVGTTQFSISDLWNLDLVGINLAEECQENDAQAQQMLNRSFNRLSDGCYCVGWPWKSAEPNLASNFGLYQYANIIQQQLEAGIIERAPSTPSGPQVHCIPHQMVWNEEKKKLHIVYDASASAQKGRSLNDNLFRGSVMLPDMTRILLQLRQPPIALIGDLEKAFLQVQLNEIDRT</sequence>
<evidence type="ECO:0000313" key="1">
    <source>
        <dbReference type="EMBL" id="VDM29169.1"/>
    </source>
</evidence>
<dbReference type="PANTHER" id="PTHR47331:SF1">
    <property type="entry name" value="GAG-LIKE PROTEIN"/>
    <property type="match status" value="1"/>
</dbReference>
<dbReference type="AlphaFoldDB" id="A0A183U4N2"/>
<reference evidence="3" key="1">
    <citation type="submission" date="2016-06" db="UniProtKB">
        <authorList>
            <consortium name="WormBaseParasite"/>
        </authorList>
    </citation>
    <scope>IDENTIFICATION</scope>
</reference>
<proteinExistence type="predicted"/>
<keyword evidence="2" id="KW-1185">Reference proteome</keyword>
<dbReference type="EMBL" id="UYWY01004435">
    <property type="protein sequence ID" value="VDM29169.1"/>
    <property type="molecule type" value="Genomic_DNA"/>
</dbReference>
<dbReference type="Proteomes" id="UP000050794">
    <property type="component" value="Unassembled WGS sequence"/>
</dbReference>
<name>A0A183U4N2_TOXCA</name>
<dbReference type="SUPFAM" id="SSF56672">
    <property type="entry name" value="DNA/RNA polymerases"/>
    <property type="match status" value="1"/>
</dbReference>
<evidence type="ECO:0000313" key="2">
    <source>
        <dbReference type="Proteomes" id="UP000050794"/>
    </source>
</evidence>
<reference evidence="1 2" key="2">
    <citation type="submission" date="2018-11" db="EMBL/GenBank/DDBJ databases">
        <authorList>
            <consortium name="Pathogen Informatics"/>
        </authorList>
    </citation>
    <scope>NUCLEOTIDE SEQUENCE [LARGE SCALE GENOMIC DNA]</scope>
</reference>
<protein>
    <submittedName>
        <fullName evidence="3">DUF1758 domain-containing protein</fullName>
    </submittedName>
</protein>
<dbReference type="PANTHER" id="PTHR47331">
    <property type="entry name" value="PHD-TYPE DOMAIN-CONTAINING PROTEIN"/>
    <property type="match status" value="1"/>
</dbReference>
<accession>A0A183U4N2</accession>
<evidence type="ECO:0000313" key="3">
    <source>
        <dbReference type="WBParaSite" id="TCNE_0000345201-mRNA-1"/>
    </source>
</evidence>